<evidence type="ECO:0000313" key="1">
    <source>
        <dbReference type="EMBL" id="KAJ1680130.1"/>
    </source>
</evidence>
<dbReference type="Proteomes" id="UP001145114">
    <property type="component" value="Unassembled WGS sequence"/>
</dbReference>
<name>A0ACC1HVR3_9FUNG</name>
<keyword evidence="2" id="KW-1185">Reference proteome</keyword>
<sequence>METSANTPSIDTACSVTSLLPVPRVEIRTHSLKGRGVYAVERIPKGTLVSTSPILLFPHKEYAEHGRFTRLDDYTYTWPGGQALALGLGSIFNHEPIGYENIGFVRDIDAQVINYWSLRDIESGEELCICYGAHVWFEDHSEGSKDRRSPQGTQAATAAQGHRDSSSENSPFLALPSCDGLF</sequence>
<evidence type="ECO:0000313" key="2">
    <source>
        <dbReference type="Proteomes" id="UP001145114"/>
    </source>
</evidence>
<comment type="caution">
    <text evidence="1">The sequence shown here is derived from an EMBL/GenBank/DDBJ whole genome shotgun (WGS) entry which is preliminary data.</text>
</comment>
<reference evidence="1" key="1">
    <citation type="submission" date="2022-06" db="EMBL/GenBank/DDBJ databases">
        <title>Phylogenomic reconstructions and comparative analyses of Kickxellomycotina fungi.</title>
        <authorList>
            <person name="Reynolds N.K."/>
            <person name="Stajich J.E."/>
            <person name="Barry K."/>
            <person name="Grigoriev I.V."/>
            <person name="Crous P."/>
            <person name="Smith M.E."/>
        </authorList>
    </citation>
    <scope>NUCLEOTIDE SEQUENCE</scope>
    <source>
        <strain evidence="1">RSA 2271</strain>
    </source>
</reference>
<protein>
    <submittedName>
        <fullName evidence="1">Uncharacterized protein</fullName>
    </submittedName>
</protein>
<proteinExistence type="predicted"/>
<dbReference type="EMBL" id="JAMZIH010000037">
    <property type="protein sequence ID" value="KAJ1680130.1"/>
    <property type="molecule type" value="Genomic_DNA"/>
</dbReference>
<accession>A0ACC1HVR3</accession>
<organism evidence="1 2">
    <name type="scientific">Spiromyces aspiralis</name>
    <dbReference type="NCBI Taxonomy" id="68401"/>
    <lineage>
        <taxon>Eukaryota</taxon>
        <taxon>Fungi</taxon>
        <taxon>Fungi incertae sedis</taxon>
        <taxon>Zoopagomycota</taxon>
        <taxon>Kickxellomycotina</taxon>
        <taxon>Kickxellomycetes</taxon>
        <taxon>Kickxellales</taxon>
        <taxon>Kickxellaceae</taxon>
        <taxon>Spiromyces</taxon>
    </lineage>
</organism>
<gene>
    <name evidence="1" type="ORF">EV182_000618</name>
</gene>